<feature type="domain" description="Glycosyl transferase family 1" evidence="1">
    <location>
        <begin position="205"/>
        <end position="351"/>
    </location>
</feature>
<dbReference type="InterPro" id="IPR001296">
    <property type="entry name" value="Glyco_trans_1"/>
</dbReference>
<dbReference type="InterPro" id="IPR028098">
    <property type="entry name" value="Glyco_trans_4-like_N"/>
</dbReference>
<feature type="domain" description="Glycosyltransferase subfamily 4-like N-terminal" evidence="2">
    <location>
        <begin position="18"/>
        <end position="185"/>
    </location>
</feature>
<name>A0AAV3XJM6_9CYAN</name>
<comment type="caution">
    <text evidence="3">The sequence shown here is derived from an EMBL/GenBank/DDBJ whole genome shotgun (WGS) entry which is preliminary data.</text>
</comment>
<dbReference type="EMBL" id="BLAY01000175">
    <property type="protein sequence ID" value="GET42664.1"/>
    <property type="molecule type" value="Genomic_DNA"/>
</dbReference>
<dbReference type="PANTHER" id="PTHR12526:SF630">
    <property type="entry name" value="GLYCOSYLTRANSFERASE"/>
    <property type="match status" value="1"/>
</dbReference>
<dbReference type="SUPFAM" id="SSF53756">
    <property type="entry name" value="UDP-Glycosyltransferase/glycogen phosphorylase"/>
    <property type="match status" value="1"/>
</dbReference>
<dbReference type="PANTHER" id="PTHR12526">
    <property type="entry name" value="GLYCOSYLTRANSFERASE"/>
    <property type="match status" value="1"/>
</dbReference>
<dbReference type="Pfam" id="PF00534">
    <property type="entry name" value="Glycos_transf_1"/>
    <property type="match status" value="1"/>
</dbReference>
<keyword evidence="3" id="KW-0808">Transferase</keyword>
<dbReference type="Gene3D" id="3.40.50.2000">
    <property type="entry name" value="Glycogen Phosphorylase B"/>
    <property type="match status" value="2"/>
</dbReference>
<evidence type="ECO:0000259" key="1">
    <source>
        <dbReference type="Pfam" id="PF00534"/>
    </source>
</evidence>
<evidence type="ECO:0000313" key="3">
    <source>
        <dbReference type="EMBL" id="GET42664.1"/>
    </source>
</evidence>
<protein>
    <submittedName>
        <fullName evidence="3">Glycosyl transferase group 1</fullName>
    </submittedName>
</protein>
<reference evidence="3" key="1">
    <citation type="submission" date="2019-10" db="EMBL/GenBank/DDBJ databases">
        <title>Draft genome sequece of Microseira wollei NIES-4236.</title>
        <authorList>
            <person name="Yamaguchi H."/>
            <person name="Suzuki S."/>
            <person name="Kawachi M."/>
        </authorList>
    </citation>
    <scope>NUCLEOTIDE SEQUENCE</scope>
    <source>
        <strain evidence="3">NIES-4236</strain>
    </source>
</reference>
<gene>
    <name evidence="3" type="ORF">MiSe_74820</name>
</gene>
<dbReference type="RefSeq" id="WP_226590551.1">
    <property type="nucleotide sequence ID" value="NZ_BLAY01000175.1"/>
</dbReference>
<proteinExistence type="predicted"/>
<evidence type="ECO:0000313" key="4">
    <source>
        <dbReference type="Proteomes" id="UP001050975"/>
    </source>
</evidence>
<organism evidence="3 4">
    <name type="scientific">Microseira wollei NIES-4236</name>
    <dbReference type="NCBI Taxonomy" id="2530354"/>
    <lineage>
        <taxon>Bacteria</taxon>
        <taxon>Bacillati</taxon>
        <taxon>Cyanobacteriota</taxon>
        <taxon>Cyanophyceae</taxon>
        <taxon>Oscillatoriophycideae</taxon>
        <taxon>Aerosakkonematales</taxon>
        <taxon>Aerosakkonemataceae</taxon>
        <taxon>Microseira</taxon>
    </lineage>
</organism>
<dbReference type="AlphaFoldDB" id="A0AAV3XJM6"/>
<dbReference type="CDD" id="cd03811">
    <property type="entry name" value="GT4_GT28_WabH-like"/>
    <property type="match status" value="1"/>
</dbReference>
<dbReference type="GO" id="GO:0016757">
    <property type="term" value="F:glycosyltransferase activity"/>
    <property type="evidence" value="ECO:0007669"/>
    <property type="project" value="InterPro"/>
</dbReference>
<accession>A0AAV3XJM6</accession>
<sequence>MMHKSKPITFLLPSFQPSGLQRVAINLIKQLHQLGIPLDVVVASGKGAYLNEIPSGVRVIDFQTPIEDRISSASRVTLPLARYLRNEKPQALVSHFNVFNVVAGMAKTLALSPVNLILVEHTSFSITYDKRQKHYGVREELLPILRRWFYPRADAVVAVSKGLAQELETYLRLKPGSVKTIYNPVIDESVLSKAKAPVEHPWFQPGELPVILGVGRLTQEKDFPTLIRAFALVRRVQPARLVILGEGKEQSKLNALIRELGLENDVAIPGFVSNPYAYMARSAAFVLSSYREGLSTVIIEALAVGIPVVSTDCPNSPAEILENGKYGELVAVGDSEAMAKAILKVLSGDSKSVDSSWLEQFALATSTQQYLQLMGIG</sequence>
<keyword evidence="4" id="KW-1185">Reference proteome</keyword>
<evidence type="ECO:0000259" key="2">
    <source>
        <dbReference type="Pfam" id="PF13439"/>
    </source>
</evidence>
<dbReference type="Proteomes" id="UP001050975">
    <property type="component" value="Unassembled WGS sequence"/>
</dbReference>
<dbReference type="Pfam" id="PF13439">
    <property type="entry name" value="Glyco_transf_4"/>
    <property type="match status" value="1"/>
</dbReference>